<comment type="caution">
    <text evidence="3">The sequence shown here is derived from an EMBL/GenBank/DDBJ whole genome shotgun (WGS) entry which is preliminary data.</text>
</comment>
<dbReference type="OrthoDB" id="5368600at2"/>
<evidence type="ECO:0000313" key="3">
    <source>
        <dbReference type="EMBL" id="RXJ85495.1"/>
    </source>
</evidence>
<name>A0A4V1LVW3_9BACT</name>
<evidence type="ECO:0000256" key="1">
    <source>
        <dbReference type="SAM" id="MobiDB-lite"/>
    </source>
</evidence>
<organism evidence="3 4">
    <name type="scientific">Arcobacter cloacae</name>
    <dbReference type="NCBI Taxonomy" id="1054034"/>
    <lineage>
        <taxon>Bacteria</taxon>
        <taxon>Pseudomonadati</taxon>
        <taxon>Campylobacterota</taxon>
        <taxon>Epsilonproteobacteria</taxon>
        <taxon>Campylobacterales</taxon>
        <taxon>Arcobacteraceae</taxon>
        <taxon>Arcobacter</taxon>
    </lineage>
</organism>
<feature type="compositionally biased region" description="Polar residues" evidence="1">
    <location>
        <begin position="24"/>
        <end position="35"/>
    </location>
</feature>
<reference evidence="3 4" key="1">
    <citation type="submission" date="2017-10" db="EMBL/GenBank/DDBJ databases">
        <title>Genomics of the genus Arcobacter.</title>
        <authorList>
            <person name="Perez-Cataluna A."/>
            <person name="Figueras M.J."/>
        </authorList>
    </citation>
    <scope>NUCLEOTIDE SEQUENCE [LARGE SCALE GENOMIC DNA]</scope>
    <source>
        <strain evidence="3 4">F26</strain>
    </source>
</reference>
<accession>A0A4V1LVW3</accession>
<gene>
    <name evidence="3" type="ORF">CRU90_02640</name>
</gene>
<dbReference type="EMBL" id="PDJZ01000002">
    <property type="protein sequence ID" value="RXJ85495.1"/>
    <property type="molecule type" value="Genomic_DNA"/>
</dbReference>
<feature type="compositionally biased region" description="Gly residues" evidence="1">
    <location>
        <begin position="12"/>
        <end position="23"/>
    </location>
</feature>
<evidence type="ECO:0000313" key="4">
    <source>
        <dbReference type="Proteomes" id="UP000290870"/>
    </source>
</evidence>
<keyword evidence="2" id="KW-1133">Transmembrane helix</keyword>
<feature type="transmembrane region" description="Helical" evidence="2">
    <location>
        <begin position="49"/>
        <end position="70"/>
    </location>
</feature>
<evidence type="ECO:0000256" key="2">
    <source>
        <dbReference type="SAM" id="Phobius"/>
    </source>
</evidence>
<feature type="compositionally biased region" description="Polar residues" evidence="1">
    <location>
        <begin position="1"/>
        <end position="10"/>
    </location>
</feature>
<protein>
    <submittedName>
        <fullName evidence="3">Uncharacterized protein</fullName>
    </submittedName>
</protein>
<dbReference type="Proteomes" id="UP000290870">
    <property type="component" value="Unassembled WGS sequence"/>
</dbReference>
<keyword evidence="2" id="KW-0472">Membrane</keyword>
<proteinExistence type="predicted"/>
<feature type="region of interest" description="Disordered" evidence="1">
    <location>
        <begin position="1"/>
        <end position="35"/>
    </location>
</feature>
<dbReference type="RefSeq" id="WP_128985720.1">
    <property type="nucleotide sequence ID" value="NZ_PDJZ01000002.1"/>
</dbReference>
<dbReference type="AlphaFoldDB" id="A0A4V1LVW3"/>
<keyword evidence="2" id="KW-0812">Transmembrane</keyword>
<sequence>MNDFNPTTGLPMSGGGIDIGGTPYGSSPDSFDGETSNSSYDGFNNIANYWSWKIDVVIMLIVIGVNVYFWQ</sequence>